<feature type="transmembrane region" description="Helical" evidence="1">
    <location>
        <begin position="86"/>
        <end position="104"/>
    </location>
</feature>
<protein>
    <recommendedName>
        <fullName evidence="5">Seryl-tRNA synthetase</fullName>
    </recommendedName>
</protein>
<dbReference type="Proteomes" id="UP000635885">
    <property type="component" value="Unassembled WGS sequence"/>
</dbReference>
<keyword evidence="2" id="KW-0732">Signal</keyword>
<keyword evidence="1" id="KW-0812">Transmembrane</keyword>
<gene>
    <name evidence="3" type="ORF">GCM10010993_01320</name>
</gene>
<dbReference type="EMBL" id="BMFD01000001">
    <property type="protein sequence ID" value="GGC25977.1"/>
    <property type="molecule type" value="Genomic_DNA"/>
</dbReference>
<comment type="caution">
    <text evidence="3">The sequence shown here is derived from an EMBL/GenBank/DDBJ whole genome shotgun (WGS) entry which is preliminary data.</text>
</comment>
<evidence type="ECO:0000313" key="4">
    <source>
        <dbReference type="Proteomes" id="UP000635885"/>
    </source>
</evidence>
<keyword evidence="1" id="KW-0472">Membrane</keyword>
<reference evidence="4" key="1">
    <citation type="journal article" date="2019" name="Int. J. Syst. Evol. Microbiol.">
        <title>The Global Catalogue of Microorganisms (GCM) 10K type strain sequencing project: providing services to taxonomists for standard genome sequencing and annotation.</title>
        <authorList>
            <consortium name="The Broad Institute Genomics Platform"/>
            <consortium name="The Broad Institute Genome Sequencing Center for Infectious Disease"/>
            <person name="Wu L."/>
            <person name="Ma J."/>
        </authorList>
    </citation>
    <scope>NUCLEOTIDE SEQUENCE [LARGE SCALE GENOMIC DNA]</scope>
    <source>
        <strain evidence="4">CGMCC 1.12479</strain>
    </source>
</reference>
<organism evidence="3 4">
    <name type="scientific">Belliella aquatica</name>
    <dbReference type="NCBI Taxonomy" id="1323734"/>
    <lineage>
        <taxon>Bacteria</taxon>
        <taxon>Pseudomonadati</taxon>
        <taxon>Bacteroidota</taxon>
        <taxon>Cytophagia</taxon>
        <taxon>Cytophagales</taxon>
        <taxon>Cyclobacteriaceae</taxon>
        <taxon>Belliella</taxon>
    </lineage>
</organism>
<keyword evidence="4" id="KW-1185">Reference proteome</keyword>
<dbReference type="RefSeq" id="WP_188438586.1">
    <property type="nucleotide sequence ID" value="NZ_BMFD01000001.1"/>
</dbReference>
<keyword evidence="1" id="KW-1133">Transmembrane helix</keyword>
<evidence type="ECO:0008006" key="5">
    <source>
        <dbReference type="Google" id="ProtNLM"/>
    </source>
</evidence>
<evidence type="ECO:0000256" key="2">
    <source>
        <dbReference type="SAM" id="SignalP"/>
    </source>
</evidence>
<feature type="chain" id="PRO_5045196839" description="Seryl-tRNA synthetase" evidence="2">
    <location>
        <begin position="22"/>
        <end position="105"/>
    </location>
</feature>
<proteinExistence type="predicted"/>
<feature type="signal peptide" evidence="2">
    <location>
        <begin position="1"/>
        <end position="21"/>
    </location>
</feature>
<sequence length="105" mass="11916">MKKVINTLFMAVMLTSLTATASFAAKDKDKEAKEISAEDLKRLEEIDARVLEIKEMDFKEMSKAERKEIRMELKELNKEATERGNGVYISTGALIIILILLIILL</sequence>
<name>A0ABQ1LL85_9BACT</name>
<evidence type="ECO:0000313" key="3">
    <source>
        <dbReference type="EMBL" id="GGC25977.1"/>
    </source>
</evidence>
<accession>A0ABQ1LL85</accession>
<evidence type="ECO:0000256" key="1">
    <source>
        <dbReference type="SAM" id="Phobius"/>
    </source>
</evidence>